<dbReference type="EMBL" id="CM003529">
    <property type="protein sequence ID" value="RCV11992.1"/>
    <property type="molecule type" value="Genomic_DNA"/>
</dbReference>
<feature type="region of interest" description="Disordered" evidence="1">
    <location>
        <begin position="1"/>
        <end position="75"/>
    </location>
</feature>
<organism evidence="2">
    <name type="scientific">Setaria italica</name>
    <name type="common">Foxtail millet</name>
    <name type="synonym">Panicum italicum</name>
    <dbReference type="NCBI Taxonomy" id="4555"/>
    <lineage>
        <taxon>Eukaryota</taxon>
        <taxon>Viridiplantae</taxon>
        <taxon>Streptophyta</taxon>
        <taxon>Embryophyta</taxon>
        <taxon>Tracheophyta</taxon>
        <taxon>Spermatophyta</taxon>
        <taxon>Magnoliopsida</taxon>
        <taxon>Liliopsida</taxon>
        <taxon>Poales</taxon>
        <taxon>Poaceae</taxon>
        <taxon>PACMAD clade</taxon>
        <taxon>Panicoideae</taxon>
        <taxon>Panicodae</taxon>
        <taxon>Paniceae</taxon>
        <taxon>Cenchrinae</taxon>
        <taxon>Setaria</taxon>
    </lineage>
</organism>
<reference evidence="2" key="2">
    <citation type="submission" date="2015-07" db="EMBL/GenBank/DDBJ databases">
        <authorList>
            <person name="Noorani M."/>
        </authorList>
    </citation>
    <scope>NUCLEOTIDE SEQUENCE</scope>
    <source>
        <strain evidence="2">Yugu1</strain>
    </source>
</reference>
<protein>
    <submittedName>
        <fullName evidence="2">Uncharacterized protein</fullName>
    </submittedName>
</protein>
<feature type="compositionally biased region" description="Basic and acidic residues" evidence="1">
    <location>
        <begin position="42"/>
        <end position="53"/>
    </location>
</feature>
<accession>A0A368Q286</accession>
<feature type="compositionally biased region" description="Basic and acidic residues" evidence="1">
    <location>
        <begin position="131"/>
        <end position="182"/>
    </location>
</feature>
<reference evidence="2" key="1">
    <citation type="journal article" date="2012" name="Nat. Biotechnol.">
        <title>Reference genome sequence of the model plant Setaria.</title>
        <authorList>
            <person name="Bennetzen J.L."/>
            <person name="Schmutz J."/>
            <person name="Wang H."/>
            <person name="Percifield R."/>
            <person name="Hawkins J."/>
            <person name="Pontaroli A.C."/>
            <person name="Estep M."/>
            <person name="Feng L."/>
            <person name="Vaughn J.N."/>
            <person name="Grimwood J."/>
            <person name="Jenkins J."/>
            <person name="Barry K."/>
            <person name="Lindquist E."/>
            <person name="Hellsten U."/>
            <person name="Deshpande S."/>
            <person name="Wang X."/>
            <person name="Wu X."/>
            <person name="Mitros T."/>
            <person name="Triplett J."/>
            <person name="Yang X."/>
            <person name="Ye C.Y."/>
            <person name="Mauro-Herrera M."/>
            <person name="Wang L."/>
            <person name="Li P."/>
            <person name="Sharma M."/>
            <person name="Sharma R."/>
            <person name="Ronald P.C."/>
            <person name="Panaud O."/>
            <person name="Kellogg E.A."/>
            <person name="Brutnell T.P."/>
            <person name="Doust A.N."/>
            <person name="Tuskan G.A."/>
            <person name="Rokhsar D."/>
            <person name="Devos K.M."/>
        </authorList>
    </citation>
    <scope>NUCLEOTIDE SEQUENCE [LARGE SCALE GENOMIC DNA]</scope>
    <source>
        <strain evidence="2">Yugu1</strain>
    </source>
</reference>
<name>A0A368Q286_SETIT</name>
<evidence type="ECO:0000313" key="2">
    <source>
        <dbReference type="EMBL" id="RCV11992.1"/>
    </source>
</evidence>
<proteinExistence type="predicted"/>
<gene>
    <name evidence="2" type="ORF">SETIT_2G231700v2</name>
</gene>
<feature type="compositionally biased region" description="Basic and acidic residues" evidence="1">
    <location>
        <begin position="112"/>
        <end position="123"/>
    </location>
</feature>
<evidence type="ECO:0000256" key="1">
    <source>
        <dbReference type="SAM" id="MobiDB-lite"/>
    </source>
</evidence>
<feature type="compositionally biased region" description="Basic and acidic residues" evidence="1">
    <location>
        <begin position="21"/>
        <end position="35"/>
    </location>
</feature>
<dbReference type="AlphaFoldDB" id="A0A368Q286"/>
<sequence>MAATSPRASDKNRRSMNTTVKCDREKDEHVQHELLHSVPRRVPHDPRHSGGDPRRRHGKNGPGDDPQQALPARLLFVVRRRDEDGGGGQLGALALAALRERVAQQAGGEVGGEVRGEHPDRGAQRRVGAPGEREAVGDAGGEREHAGGERERAARGLREEEGGPRARAEAEREGEPPRDERWLSAGAPQDDRRGRREQQGNADEDPLRGLLRFQLPAAPFRGLIWCVAPALDLAVAIGACDRRHILWVGIDDRSFRFHLSPSSDMGRGWRL</sequence>
<feature type="compositionally biased region" description="Basic and acidic residues" evidence="1">
    <location>
        <begin position="189"/>
        <end position="198"/>
    </location>
</feature>
<feature type="region of interest" description="Disordered" evidence="1">
    <location>
        <begin position="104"/>
        <end position="205"/>
    </location>
</feature>